<comment type="similarity">
    <text evidence="1">Belongs to the ABC transporter superfamily.</text>
</comment>
<accession>A0A2T1M2F0</accession>
<dbReference type="InterPro" id="IPR029439">
    <property type="entry name" value="Wzt_C"/>
</dbReference>
<dbReference type="OrthoDB" id="9778870at2"/>
<feature type="domain" description="ABC transporter" evidence="5">
    <location>
        <begin position="24"/>
        <end position="247"/>
    </location>
</feature>
<dbReference type="InterPro" id="IPR003593">
    <property type="entry name" value="AAA+_ATPase"/>
</dbReference>
<evidence type="ECO:0000313" key="6">
    <source>
        <dbReference type="EMBL" id="PSF38936.1"/>
    </source>
</evidence>
<dbReference type="PROSITE" id="PS50893">
    <property type="entry name" value="ABC_TRANSPORTER_2"/>
    <property type="match status" value="1"/>
</dbReference>
<dbReference type="GO" id="GO:0140359">
    <property type="term" value="F:ABC-type transporter activity"/>
    <property type="evidence" value="ECO:0007669"/>
    <property type="project" value="InterPro"/>
</dbReference>
<protein>
    <submittedName>
        <fullName evidence="6">ABC transporter ATP-binding protein</fullName>
    </submittedName>
</protein>
<dbReference type="PROSITE" id="PS00211">
    <property type="entry name" value="ABC_TRANSPORTER_1"/>
    <property type="match status" value="1"/>
</dbReference>
<evidence type="ECO:0000256" key="3">
    <source>
        <dbReference type="ARBA" id="ARBA00022741"/>
    </source>
</evidence>
<dbReference type="PANTHER" id="PTHR46743:SF2">
    <property type="entry name" value="TEICHOIC ACIDS EXPORT ATP-BINDING PROTEIN TAGH"/>
    <property type="match status" value="1"/>
</dbReference>
<proteinExistence type="inferred from homology"/>
<dbReference type="InterPro" id="IPR003439">
    <property type="entry name" value="ABC_transporter-like_ATP-bd"/>
</dbReference>
<dbReference type="Pfam" id="PF14524">
    <property type="entry name" value="Wzt_C"/>
    <property type="match status" value="1"/>
</dbReference>
<dbReference type="EMBL" id="PXOH01000002">
    <property type="protein sequence ID" value="PSF38936.1"/>
    <property type="molecule type" value="Genomic_DNA"/>
</dbReference>
<dbReference type="InterPro" id="IPR017871">
    <property type="entry name" value="ABC_transporter-like_CS"/>
</dbReference>
<evidence type="ECO:0000256" key="4">
    <source>
        <dbReference type="ARBA" id="ARBA00022840"/>
    </source>
</evidence>
<reference evidence="6 7" key="1">
    <citation type="submission" date="2018-03" db="EMBL/GenBank/DDBJ databases">
        <title>The ancient ancestry and fast evolution of plastids.</title>
        <authorList>
            <person name="Moore K.R."/>
            <person name="Magnabosco C."/>
            <person name="Momper L."/>
            <person name="Gold D.A."/>
            <person name="Bosak T."/>
            <person name="Fournier G.P."/>
        </authorList>
    </citation>
    <scope>NUCLEOTIDE SEQUENCE [LARGE SCALE GENOMIC DNA]</scope>
    <source>
        <strain evidence="6 7">CCALA 016</strain>
    </source>
</reference>
<dbReference type="Gene3D" id="3.40.50.300">
    <property type="entry name" value="P-loop containing nucleotide triphosphate hydrolases"/>
    <property type="match status" value="1"/>
</dbReference>
<organism evidence="6 7">
    <name type="scientific">Aphanothece hegewaldii CCALA 016</name>
    <dbReference type="NCBI Taxonomy" id="2107694"/>
    <lineage>
        <taxon>Bacteria</taxon>
        <taxon>Bacillati</taxon>
        <taxon>Cyanobacteriota</taxon>
        <taxon>Cyanophyceae</taxon>
        <taxon>Oscillatoriophycideae</taxon>
        <taxon>Chroococcales</taxon>
        <taxon>Aphanothecaceae</taxon>
        <taxon>Aphanothece</taxon>
    </lineage>
</organism>
<dbReference type="Gene3D" id="2.70.50.60">
    <property type="entry name" value="abc- transporter (atp binding component) like domain"/>
    <property type="match status" value="1"/>
</dbReference>
<sequence length="467" mass="52333">MSQEEVISLEGISKCYKQYAHPIDRLKELILPTHSRATEFWALRNVDLSINQGETLGIIGRNGSGKSTLLQIIVGTLTPTSGQLQVKGRISALLELGSGFNIEFTGRQNVFFNGRLLGLEQDEIEKRFDEIAAFADIGHFIDQPVKTYSSGMFVRLAFAVAINVDPDILIVDEALAVGDEAFQRKCFSRIRGFREQGKTILFVSHAASSIIELCSRSILVDRGEIILSGSPKLIIAKYHKLLYCPNDQIDTFREEIKQLNRSEENSLANATLMGDSEAPSLQLLNNHQAKESKIVKKLEPFYDPHLKPESSVFYITRGAEISDPYLTTLEGDKVNHLVRGEEYIYHYTVNFSEDAYQVRFGMLIKTISGFFLGGAASHPINKMIEFIPANTTAKVEFKFTCLLLPGVYFLNNGVLGLIDGEECYLHRCVDILMFRVQSEEELIATQTVDFLIEPNVSLCLEQCKIIA</sequence>
<gene>
    <name evidence="6" type="ORF">C7H19_02455</name>
</gene>
<dbReference type="GO" id="GO:0005524">
    <property type="term" value="F:ATP binding"/>
    <property type="evidence" value="ECO:0007669"/>
    <property type="project" value="UniProtKB-KW"/>
</dbReference>
<dbReference type="RefSeq" id="WP_106455301.1">
    <property type="nucleotide sequence ID" value="NZ_PXOH01000002.1"/>
</dbReference>
<dbReference type="SMART" id="SM00382">
    <property type="entry name" value="AAA"/>
    <property type="match status" value="1"/>
</dbReference>
<evidence type="ECO:0000256" key="1">
    <source>
        <dbReference type="ARBA" id="ARBA00005417"/>
    </source>
</evidence>
<dbReference type="PANTHER" id="PTHR46743">
    <property type="entry name" value="TEICHOIC ACIDS EXPORT ATP-BINDING PROTEIN TAGH"/>
    <property type="match status" value="1"/>
</dbReference>
<name>A0A2T1M2F0_9CHRO</name>
<dbReference type="Pfam" id="PF00005">
    <property type="entry name" value="ABC_tran"/>
    <property type="match status" value="1"/>
</dbReference>
<dbReference type="Proteomes" id="UP000239001">
    <property type="component" value="Unassembled WGS sequence"/>
</dbReference>
<reference evidence="6 7" key="2">
    <citation type="submission" date="2018-03" db="EMBL/GenBank/DDBJ databases">
        <authorList>
            <person name="Keele B.F."/>
        </authorList>
    </citation>
    <scope>NUCLEOTIDE SEQUENCE [LARGE SCALE GENOMIC DNA]</scope>
    <source>
        <strain evidence="6 7">CCALA 016</strain>
    </source>
</reference>
<keyword evidence="4 6" id="KW-0067">ATP-binding</keyword>
<evidence type="ECO:0000259" key="5">
    <source>
        <dbReference type="PROSITE" id="PS50893"/>
    </source>
</evidence>
<evidence type="ECO:0000256" key="2">
    <source>
        <dbReference type="ARBA" id="ARBA00022448"/>
    </source>
</evidence>
<dbReference type="AlphaFoldDB" id="A0A2T1M2F0"/>
<keyword evidence="7" id="KW-1185">Reference proteome</keyword>
<comment type="caution">
    <text evidence="6">The sequence shown here is derived from an EMBL/GenBank/DDBJ whole genome shotgun (WGS) entry which is preliminary data.</text>
</comment>
<dbReference type="InterPro" id="IPR027417">
    <property type="entry name" value="P-loop_NTPase"/>
</dbReference>
<dbReference type="InterPro" id="IPR015860">
    <property type="entry name" value="ABC_transpr_TagH-like"/>
</dbReference>
<dbReference type="SUPFAM" id="SSF52540">
    <property type="entry name" value="P-loop containing nucleoside triphosphate hydrolases"/>
    <property type="match status" value="1"/>
</dbReference>
<dbReference type="CDD" id="cd10147">
    <property type="entry name" value="Wzt_C-like"/>
    <property type="match status" value="1"/>
</dbReference>
<evidence type="ECO:0000313" key="7">
    <source>
        <dbReference type="Proteomes" id="UP000239001"/>
    </source>
</evidence>
<keyword evidence="2" id="KW-0813">Transport</keyword>
<dbReference type="CDD" id="cd03220">
    <property type="entry name" value="ABC_KpsT_Wzt"/>
    <property type="match status" value="1"/>
</dbReference>
<dbReference type="GO" id="GO:0016887">
    <property type="term" value="F:ATP hydrolysis activity"/>
    <property type="evidence" value="ECO:0007669"/>
    <property type="project" value="InterPro"/>
</dbReference>
<dbReference type="GO" id="GO:0016020">
    <property type="term" value="C:membrane"/>
    <property type="evidence" value="ECO:0007669"/>
    <property type="project" value="InterPro"/>
</dbReference>
<keyword evidence="3" id="KW-0547">Nucleotide-binding</keyword>
<dbReference type="InterPro" id="IPR050683">
    <property type="entry name" value="Bact_Polysacc_Export_ATP-bd"/>
</dbReference>